<protein>
    <recommendedName>
        <fullName evidence="8">L-ornithine N(alpha)-acyltransferase</fullName>
        <ecNumber evidence="7">2.3.2.30</ecNumber>
    </recommendedName>
</protein>
<comment type="function">
    <text evidence="9">Catalyzes the first step in the biosynthesis of ornithine lipids, which are phosphorus-free membrane lipids. Catalyzes the 3-hydroxyacyl-acyl carrier protein-dependent acylation of ornithine to form lyso-ornithine lipid (LOL).</text>
</comment>
<keyword evidence="5" id="KW-0012">Acyltransferase</keyword>
<dbReference type="EC" id="2.3.2.30" evidence="7"/>
<dbReference type="EMBL" id="QXCT01000002">
    <property type="protein sequence ID" value="MDW9253849.1"/>
    <property type="molecule type" value="Genomic_DNA"/>
</dbReference>
<evidence type="ECO:0000256" key="7">
    <source>
        <dbReference type="ARBA" id="ARBA00039058"/>
    </source>
</evidence>
<evidence type="ECO:0000313" key="11">
    <source>
        <dbReference type="EMBL" id="MDW9253849.1"/>
    </source>
</evidence>
<comment type="similarity">
    <text evidence="6">Belongs to the acetyltransferase family. OlsB subfamily.</text>
</comment>
<dbReference type="GO" id="GO:0006629">
    <property type="term" value="P:lipid metabolic process"/>
    <property type="evidence" value="ECO:0007669"/>
    <property type="project" value="UniProtKB-KW"/>
</dbReference>
<evidence type="ECO:0000256" key="8">
    <source>
        <dbReference type="ARBA" id="ARBA00039866"/>
    </source>
</evidence>
<dbReference type="PANTHER" id="PTHR37323:SF1">
    <property type="entry name" value="L-ORNITHINE N(ALPHA)-ACYLTRANSFERASE"/>
    <property type="match status" value="1"/>
</dbReference>
<comment type="caution">
    <text evidence="11">The sequence shown here is derived from an EMBL/GenBank/DDBJ whole genome shotgun (WGS) entry which is preliminary data.</text>
</comment>
<keyword evidence="4" id="KW-0443">Lipid metabolism</keyword>
<evidence type="ECO:0000256" key="4">
    <source>
        <dbReference type="ARBA" id="ARBA00023098"/>
    </source>
</evidence>
<keyword evidence="3" id="KW-0808">Transferase</keyword>
<dbReference type="Gene3D" id="3.40.630.30">
    <property type="match status" value="1"/>
</dbReference>
<evidence type="ECO:0000256" key="9">
    <source>
        <dbReference type="ARBA" id="ARBA00045724"/>
    </source>
</evidence>
<dbReference type="GO" id="GO:0043810">
    <property type="term" value="F:ornithine-acyl [acyl carrier protein] N-acyltransferase activity"/>
    <property type="evidence" value="ECO:0007669"/>
    <property type="project" value="UniProtKB-EC"/>
</dbReference>
<organism evidence="11 12">
    <name type="scientific">Burkholderia thailandensis</name>
    <dbReference type="NCBI Taxonomy" id="57975"/>
    <lineage>
        <taxon>Bacteria</taxon>
        <taxon>Pseudomonadati</taxon>
        <taxon>Pseudomonadota</taxon>
        <taxon>Betaproteobacteria</taxon>
        <taxon>Burkholderiales</taxon>
        <taxon>Burkholderiaceae</taxon>
        <taxon>Burkholderia</taxon>
        <taxon>pseudomallei group</taxon>
    </lineage>
</organism>
<dbReference type="AlphaFoldDB" id="A0AAW9CYT9"/>
<keyword evidence="2" id="KW-0444">Lipid biosynthesis</keyword>
<comment type="pathway">
    <text evidence="1">Lipid metabolism.</text>
</comment>
<gene>
    <name evidence="11" type="ORF">C7S16_0204</name>
</gene>
<accession>A0AAW9CYT9</accession>
<dbReference type="SUPFAM" id="SSF55729">
    <property type="entry name" value="Acyl-CoA N-acyltransferases (Nat)"/>
    <property type="match status" value="1"/>
</dbReference>
<dbReference type="InterPro" id="IPR052351">
    <property type="entry name" value="Ornithine_N-alpha-AT"/>
</dbReference>
<evidence type="ECO:0000256" key="5">
    <source>
        <dbReference type="ARBA" id="ARBA00023315"/>
    </source>
</evidence>
<evidence type="ECO:0000256" key="10">
    <source>
        <dbReference type="ARBA" id="ARBA00047785"/>
    </source>
</evidence>
<reference evidence="11" key="1">
    <citation type="submission" date="2018-08" db="EMBL/GenBank/DDBJ databases">
        <title>Identification of Burkholderia cepacia strains that express a Burkholderia pseudomallei-like capsular polysaccharide.</title>
        <authorList>
            <person name="Burtnick M.N."/>
            <person name="Vongsouvath M."/>
            <person name="Newton P."/>
            <person name="Wuthiekanun V."/>
            <person name="Limmathurotsakul D."/>
            <person name="Brett P.J."/>
            <person name="Chantratita N."/>
            <person name="Dance D.A."/>
        </authorList>
    </citation>
    <scope>NUCLEOTIDE SEQUENCE</scope>
    <source>
        <strain evidence="11">SBXCC001</strain>
    </source>
</reference>
<evidence type="ECO:0000256" key="3">
    <source>
        <dbReference type="ARBA" id="ARBA00022679"/>
    </source>
</evidence>
<evidence type="ECO:0000256" key="2">
    <source>
        <dbReference type="ARBA" id="ARBA00022516"/>
    </source>
</evidence>
<evidence type="ECO:0000313" key="12">
    <source>
        <dbReference type="Proteomes" id="UP001272137"/>
    </source>
</evidence>
<dbReference type="InterPro" id="IPR016181">
    <property type="entry name" value="Acyl_CoA_acyltransferase"/>
</dbReference>
<sequence length="192" mass="21575">MRELPTPTLPFASLPLDLPRRRLPRAAETVTAEFRLRAAWARTEDELREAQRLRHSVFAEEMGAHVSGPAGLDVDPFDPYCDHLLVRDLDTLKVVGTYRVLPPHQAARVGRLYAEGEFDLSRLTHLRSKMVEVGRSCVHRDYRSGAVIMALWGASAPTCCKTATRRCSAARAFRWPTAATTRRISINRSATH</sequence>
<evidence type="ECO:0000256" key="1">
    <source>
        <dbReference type="ARBA" id="ARBA00005189"/>
    </source>
</evidence>
<dbReference type="Pfam" id="PF13444">
    <property type="entry name" value="Acetyltransf_5"/>
    <property type="match status" value="1"/>
</dbReference>
<name>A0AAW9CYT9_BURTH</name>
<evidence type="ECO:0000256" key="6">
    <source>
        <dbReference type="ARBA" id="ARBA00038095"/>
    </source>
</evidence>
<dbReference type="Proteomes" id="UP001272137">
    <property type="component" value="Unassembled WGS sequence"/>
</dbReference>
<proteinExistence type="inferred from homology"/>
<comment type="catalytic activity">
    <reaction evidence="10">
        <text>a (3R)-hydroxyacyl-[ACP] + L-ornithine = a lyso-ornithine lipid + holo-[ACP] + H(+)</text>
        <dbReference type="Rhea" id="RHEA:20633"/>
        <dbReference type="Rhea" id="RHEA-COMP:9685"/>
        <dbReference type="Rhea" id="RHEA-COMP:9945"/>
        <dbReference type="ChEBI" id="CHEBI:15378"/>
        <dbReference type="ChEBI" id="CHEBI:46911"/>
        <dbReference type="ChEBI" id="CHEBI:64479"/>
        <dbReference type="ChEBI" id="CHEBI:78827"/>
        <dbReference type="ChEBI" id="CHEBI:138482"/>
        <dbReference type="EC" id="2.3.2.30"/>
    </reaction>
    <physiologicalReaction direction="left-to-right" evidence="10">
        <dbReference type="Rhea" id="RHEA:20634"/>
    </physiologicalReaction>
</comment>
<dbReference type="PANTHER" id="PTHR37323">
    <property type="entry name" value="GCN5-RELATED N-ACETYLTRANSFERASE"/>
    <property type="match status" value="1"/>
</dbReference>